<evidence type="ECO:0000313" key="1">
    <source>
        <dbReference type="EMBL" id="KAK3696571.1"/>
    </source>
</evidence>
<dbReference type="AlphaFoldDB" id="A0AAE0XMD2"/>
<dbReference type="Proteomes" id="UP001283361">
    <property type="component" value="Unassembled WGS sequence"/>
</dbReference>
<evidence type="ECO:0000313" key="2">
    <source>
        <dbReference type="Proteomes" id="UP001283361"/>
    </source>
</evidence>
<proteinExistence type="predicted"/>
<sequence>MENGENPTVRSAKALMSAHSAAWRRTLTCLLQTAQLGPELVAPFLAERHEWTTTKIMVILQTTSAHHASSCEFGQSDLPLNFIFSNVFNGNQTSQPRDWSLVPGYSQSWASSRWESYLPGPSSPDLVLETILALLNNTMMVNR</sequence>
<name>A0AAE0XMD2_9GAST</name>
<comment type="caution">
    <text evidence="1">The sequence shown here is derived from an EMBL/GenBank/DDBJ whole genome shotgun (WGS) entry which is preliminary data.</text>
</comment>
<organism evidence="1 2">
    <name type="scientific">Elysia crispata</name>
    <name type="common">lettuce slug</name>
    <dbReference type="NCBI Taxonomy" id="231223"/>
    <lineage>
        <taxon>Eukaryota</taxon>
        <taxon>Metazoa</taxon>
        <taxon>Spiralia</taxon>
        <taxon>Lophotrochozoa</taxon>
        <taxon>Mollusca</taxon>
        <taxon>Gastropoda</taxon>
        <taxon>Heterobranchia</taxon>
        <taxon>Euthyneura</taxon>
        <taxon>Panpulmonata</taxon>
        <taxon>Sacoglossa</taxon>
        <taxon>Placobranchoidea</taxon>
        <taxon>Plakobranchidae</taxon>
        <taxon>Elysia</taxon>
    </lineage>
</organism>
<dbReference type="EMBL" id="JAWDGP010008037">
    <property type="protein sequence ID" value="KAK3696571.1"/>
    <property type="molecule type" value="Genomic_DNA"/>
</dbReference>
<gene>
    <name evidence="1" type="ORF">RRG08_064870</name>
</gene>
<keyword evidence="2" id="KW-1185">Reference proteome</keyword>
<protein>
    <submittedName>
        <fullName evidence="1">Uncharacterized protein</fullName>
    </submittedName>
</protein>
<accession>A0AAE0XMD2</accession>
<reference evidence="1" key="1">
    <citation type="journal article" date="2023" name="G3 (Bethesda)">
        <title>A reference genome for the long-term kleptoplast-retaining sea slug Elysia crispata morphotype clarki.</title>
        <authorList>
            <person name="Eastman K.E."/>
            <person name="Pendleton A.L."/>
            <person name="Shaikh M.A."/>
            <person name="Suttiyut T."/>
            <person name="Ogas R."/>
            <person name="Tomko P."/>
            <person name="Gavelis G."/>
            <person name="Widhalm J.R."/>
            <person name="Wisecaver J.H."/>
        </authorList>
    </citation>
    <scope>NUCLEOTIDE SEQUENCE</scope>
    <source>
        <strain evidence="1">ECLA1</strain>
    </source>
</reference>